<feature type="domain" description="CdaR GGDEF-like" evidence="3">
    <location>
        <begin position="290"/>
        <end position="404"/>
    </location>
</feature>
<evidence type="ECO:0000259" key="2">
    <source>
        <dbReference type="Pfam" id="PF13556"/>
    </source>
</evidence>
<protein>
    <recommendedName>
        <fullName evidence="6">PucR C-terminal helix-turn-helix domain-containing protein</fullName>
    </recommendedName>
</protein>
<gene>
    <name evidence="4" type="ORF">FHK04_04310</name>
</gene>
<dbReference type="PANTHER" id="PTHR33744:SF1">
    <property type="entry name" value="DNA-BINDING TRANSCRIPTIONAL ACTIVATOR ADER"/>
    <property type="match status" value="1"/>
</dbReference>
<dbReference type="Gene3D" id="1.10.10.2840">
    <property type="entry name" value="PucR C-terminal helix-turn-helix domain"/>
    <property type="match status" value="1"/>
</dbReference>
<evidence type="ECO:0000256" key="1">
    <source>
        <dbReference type="ARBA" id="ARBA00006754"/>
    </source>
</evidence>
<sequence>MSKKQMNLKFEQIIEKLENREQFVTVFSDGEQKITSARLIDNQQSWEKDLLYIGYANQMDMDNLTENSNFLLICTYEQTSILKKKLKDSKSGNWCLLPEVSLSVLFNRVQEILSNSLAFVQSSAVLFNSIIQGRGLKYIMEIASELLGNPVMLGDNNHRLLACSRCDDVDDNAWNEYRDTGYCTYEYTVKYDFKPWVEKSARSKGPVIGNLGEISNINRIFAIVKIGDAIVGNLAVLEHKRPFSEKDLEVVAFICDLISSEMQKNHQYFNSRKVMLENLILDLLNGNHPGKENILERIKYIKWQMPSKMYVLAIEYNSYEDTFSLIPYISETLKTLLAGEEAVIFENKLVLILGCGEGAYLNEQELSAFDAFLKQATLKAGISQEFNDILELRHHFDQAVTAISLGHKVGKEETVYLYEDYGIYHMIQLAGVQHDVLDFCHPTVLKLKSYDREHRTEYLKTVYAYVSNMKNLIATAESLFIHRNTLSYRMSKIRELIGECLDDDEIAMKIFLSYKILEYTGKL</sequence>
<reference evidence="4 5" key="1">
    <citation type="submission" date="2019-06" db="EMBL/GenBank/DDBJ databases">
        <title>Description Trichococcus psychrophilus sp. nov., isolated from a cold spring, by genomic and phenotypic analyses.</title>
        <authorList>
            <person name="Zakharyuk A."/>
        </authorList>
    </citation>
    <scope>NUCLEOTIDE SEQUENCE [LARGE SCALE GENOMIC DNA]</scope>
    <source>
        <strain evidence="4 5">SKBG</strain>
    </source>
</reference>
<dbReference type="Pfam" id="PF17853">
    <property type="entry name" value="GGDEF_2"/>
    <property type="match status" value="1"/>
</dbReference>
<evidence type="ECO:0008006" key="6">
    <source>
        <dbReference type="Google" id="ProtNLM"/>
    </source>
</evidence>
<dbReference type="AlphaFoldDB" id="A0A5C5ECT9"/>
<name>A0A5C5ECT9_9LACT</name>
<organism evidence="4 5">
    <name type="scientific">Trichococcus shcherbakoviae subsp. psychrophilus</name>
    <dbReference type="NCBI Taxonomy" id="2585775"/>
    <lineage>
        <taxon>Bacteria</taxon>
        <taxon>Bacillati</taxon>
        <taxon>Bacillota</taxon>
        <taxon>Bacilli</taxon>
        <taxon>Lactobacillales</taxon>
        <taxon>Carnobacteriaceae</taxon>
        <taxon>Trichococcus</taxon>
    </lineage>
</organism>
<proteinExistence type="inferred from homology"/>
<evidence type="ECO:0000313" key="4">
    <source>
        <dbReference type="EMBL" id="TNV70453.1"/>
    </source>
</evidence>
<dbReference type="Proteomes" id="UP000313395">
    <property type="component" value="Unassembled WGS sequence"/>
</dbReference>
<keyword evidence="5" id="KW-1185">Reference proteome</keyword>
<comment type="caution">
    <text evidence="4">The sequence shown here is derived from an EMBL/GenBank/DDBJ whole genome shotgun (WGS) entry which is preliminary data.</text>
</comment>
<dbReference type="Pfam" id="PF13556">
    <property type="entry name" value="HTH_30"/>
    <property type="match status" value="1"/>
</dbReference>
<dbReference type="InterPro" id="IPR051448">
    <property type="entry name" value="CdaR-like_regulators"/>
</dbReference>
<evidence type="ECO:0000259" key="3">
    <source>
        <dbReference type="Pfam" id="PF17853"/>
    </source>
</evidence>
<dbReference type="PANTHER" id="PTHR33744">
    <property type="entry name" value="CARBOHYDRATE DIACID REGULATOR"/>
    <property type="match status" value="1"/>
</dbReference>
<comment type="similarity">
    <text evidence="1">Belongs to the CdaR family.</text>
</comment>
<dbReference type="InterPro" id="IPR041522">
    <property type="entry name" value="CdaR_GGDEF"/>
</dbReference>
<accession>A0A5C5ECT9</accession>
<dbReference type="InterPro" id="IPR042070">
    <property type="entry name" value="PucR_C-HTH_sf"/>
</dbReference>
<dbReference type="InterPro" id="IPR025736">
    <property type="entry name" value="PucR_C-HTH_dom"/>
</dbReference>
<feature type="domain" description="PucR C-terminal helix-turn-helix" evidence="2">
    <location>
        <begin position="458"/>
        <end position="515"/>
    </location>
</feature>
<evidence type="ECO:0000313" key="5">
    <source>
        <dbReference type="Proteomes" id="UP000313395"/>
    </source>
</evidence>
<dbReference type="EMBL" id="VENO01000001">
    <property type="protein sequence ID" value="TNV70453.1"/>
    <property type="molecule type" value="Genomic_DNA"/>
</dbReference>